<accession>A0ABD0L1M6</accession>
<dbReference type="AlphaFoldDB" id="A0ABD0L1M6"/>
<proteinExistence type="predicted"/>
<comment type="caution">
    <text evidence="1">The sequence shown here is derived from an EMBL/GenBank/DDBJ whole genome shotgun (WGS) entry which is preliminary data.</text>
</comment>
<sequence>MTSTRCVRFENSLIRTWRTVRRETGTSRQFNAVGKSAVYDYTPGKHHRQLSLRGGHGQLIVNSFPVLQKIEKDDLRPEFGFSSHMDTYCAAVPFDCSVNGCSPNISDHVCKEQAPPLRLLVTVPYTAWPPLV</sequence>
<protein>
    <submittedName>
        <fullName evidence="1">Uncharacterized protein</fullName>
    </submittedName>
</protein>
<name>A0ABD0L1M6_9CAEN</name>
<keyword evidence="2" id="KW-1185">Reference proteome</keyword>
<dbReference type="EMBL" id="JACVVK020000097">
    <property type="protein sequence ID" value="KAK7492972.1"/>
    <property type="molecule type" value="Genomic_DNA"/>
</dbReference>
<gene>
    <name evidence="1" type="ORF">BaRGS_00015702</name>
</gene>
<dbReference type="Proteomes" id="UP001519460">
    <property type="component" value="Unassembled WGS sequence"/>
</dbReference>
<organism evidence="1 2">
    <name type="scientific">Batillaria attramentaria</name>
    <dbReference type="NCBI Taxonomy" id="370345"/>
    <lineage>
        <taxon>Eukaryota</taxon>
        <taxon>Metazoa</taxon>
        <taxon>Spiralia</taxon>
        <taxon>Lophotrochozoa</taxon>
        <taxon>Mollusca</taxon>
        <taxon>Gastropoda</taxon>
        <taxon>Caenogastropoda</taxon>
        <taxon>Sorbeoconcha</taxon>
        <taxon>Cerithioidea</taxon>
        <taxon>Batillariidae</taxon>
        <taxon>Batillaria</taxon>
    </lineage>
</organism>
<reference evidence="1 2" key="1">
    <citation type="journal article" date="2023" name="Sci. Data">
        <title>Genome assembly of the Korean intertidal mud-creeper Batillaria attramentaria.</title>
        <authorList>
            <person name="Patra A.K."/>
            <person name="Ho P.T."/>
            <person name="Jun S."/>
            <person name="Lee S.J."/>
            <person name="Kim Y."/>
            <person name="Won Y.J."/>
        </authorList>
    </citation>
    <scope>NUCLEOTIDE SEQUENCE [LARGE SCALE GENOMIC DNA]</scope>
    <source>
        <strain evidence="1">Wonlab-2016</strain>
    </source>
</reference>
<evidence type="ECO:0000313" key="1">
    <source>
        <dbReference type="EMBL" id="KAK7492972.1"/>
    </source>
</evidence>
<evidence type="ECO:0000313" key="2">
    <source>
        <dbReference type="Proteomes" id="UP001519460"/>
    </source>
</evidence>